<dbReference type="AlphaFoldDB" id="A0A1I5A746"/>
<accession>A0A1I5A746</accession>
<keyword evidence="2" id="KW-1185">Reference proteome</keyword>
<gene>
    <name evidence="1" type="ORF">SAMN05421579_11050</name>
</gene>
<evidence type="ECO:0000313" key="1">
    <source>
        <dbReference type="EMBL" id="SFN58302.1"/>
    </source>
</evidence>
<dbReference type="STRING" id="53341.SAMN05421579_11050"/>
<sequence length="57" mass="6335">MIMMDAKAPLTVDVIVKVAQGKISIIKYYCGKTQRAIILLRCDDIFFQGGESVTLID</sequence>
<dbReference type="Proteomes" id="UP000199011">
    <property type="component" value="Unassembled WGS sequence"/>
</dbReference>
<reference evidence="2" key="1">
    <citation type="submission" date="2016-10" db="EMBL/GenBank/DDBJ databases">
        <authorList>
            <person name="Varghese N."/>
            <person name="Submissions S."/>
        </authorList>
    </citation>
    <scope>NUCLEOTIDE SEQUENCE [LARGE SCALE GENOMIC DNA]</scope>
    <source>
        <strain evidence="2">DSM 16522</strain>
    </source>
</reference>
<dbReference type="RefSeq" id="WP_175485982.1">
    <property type="nucleotide sequence ID" value="NZ_CAWRAH010000050.1"/>
</dbReference>
<dbReference type="EMBL" id="FOVO01000010">
    <property type="protein sequence ID" value="SFN58302.1"/>
    <property type="molecule type" value="Genomic_DNA"/>
</dbReference>
<evidence type="ECO:0000313" key="2">
    <source>
        <dbReference type="Proteomes" id="UP000199011"/>
    </source>
</evidence>
<protein>
    <submittedName>
        <fullName evidence="1">Uncharacterized protein</fullName>
    </submittedName>
</protein>
<proteinExistence type="predicted"/>
<name>A0A1I5A746_9GAMM</name>
<organism evidence="1 2">
    <name type="scientific">Xenorhabdus japonica</name>
    <dbReference type="NCBI Taxonomy" id="53341"/>
    <lineage>
        <taxon>Bacteria</taxon>
        <taxon>Pseudomonadati</taxon>
        <taxon>Pseudomonadota</taxon>
        <taxon>Gammaproteobacteria</taxon>
        <taxon>Enterobacterales</taxon>
        <taxon>Morganellaceae</taxon>
        <taxon>Xenorhabdus</taxon>
    </lineage>
</organism>